<name>A0ABN2PJ87_9ACTN</name>
<dbReference type="InterPro" id="IPR016040">
    <property type="entry name" value="NAD(P)-bd_dom"/>
</dbReference>
<dbReference type="EMBL" id="BAAAMJ010000033">
    <property type="protein sequence ID" value="GAA1923323.1"/>
    <property type="molecule type" value="Genomic_DNA"/>
</dbReference>
<proteinExistence type="predicted"/>
<feature type="region of interest" description="Disordered" evidence="1">
    <location>
        <begin position="254"/>
        <end position="276"/>
    </location>
</feature>
<keyword evidence="4" id="KW-1185">Reference proteome</keyword>
<dbReference type="PANTHER" id="PTHR12126">
    <property type="entry name" value="NADH-UBIQUINONE OXIDOREDUCTASE 39 KDA SUBUNIT-RELATED"/>
    <property type="match status" value="1"/>
</dbReference>
<dbReference type="Gene3D" id="3.40.50.720">
    <property type="entry name" value="NAD(P)-binding Rossmann-like Domain"/>
    <property type="match status" value="1"/>
</dbReference>
<evidence type="ECO:0000313" key="4">
    <source>
        <dbReference type="Proteomes" id="UP001501303"/>
    </source>
</evidence>
<dbReference type="Proteomes" id="UP001501303">
    <property type="component" value="Unassembled WGS sequence"/>
</dbReference>
<evidence type="ECO:0000313" key="3">
    <source>
        <dbReference type="EMBL" id="GAA1923323.1"/>
    </source>
</evidence>
<dbReference type="PANTHER" id="PTHR12126:SF11">
    <property type="entry name" value="NADH DEHYDROGENASE [UBIQUINONE] 1 ALPHA SUBCOMPLEX SUBUNIT 9, MITOCHONDRIAL"/>
    <property type="match status" value="1"/>
</dbReference>
<accession>A0ABN2PJ87</accession>
<dbReference type="InterPro" id="IPR051207">
    <property type="entry name" value="ComplexI_NDUFA9_subunit"/>
</dbReference>
<dbReference type="RefSeq" id="WP_344263391.1">
    <property type="nucleotide sequence ID" value="NZ_BAAAMJ010000033.1"/>
</dbReference>
<sequence>MNDVTVVTGGTGVLGSAVVRRLLMDERPVRVLSRRPRPEGDRLPVEWAVGDLKSGEGLDAAVDGAAAIVHCATTGGRADARLTRTLVAAAGRTGRPHLVHVSVVGADRVPDSFHRAKLAAEEAVTGSGLPWSVLRTTRFHDRIARSARSRPWLPVVLTLAGDVPLQPVEPREVAERLAALAAGEPTGAVEEMGGPQIRTASELTRAALRAQGRHRPVVALRWPGRTSGRLRDGGLLTAEHADGRATLEDHLARGEPPGVVTMVEPAGGRTEHPSRS</sequence>
<dbReference type="InterPro" id="IPR036291">
    <property type="entry name" value="NAD(P)-bd_dom_sf"/>
</dbReference>
<protein>
    <submittedName>
        <fullName evidence="3">NAD(P)H-binding protein</fullName>
    </submittedName>
</protein>
<dbReference type="SUPFAM" id="SSF51735">
    <property type="entry name" value="NAD(P)-binding Rossmann-fold domains"/>
    <property type="match status" value="1"/>
</dbReference>
<evidence type="ECO:0000259" key="2">
    <source>
        <dbReference type="Pfam" id="PF13460"/>
    </source>
</evidence>
<feature type="domain" description="NAD(P)-binding" evidence="2">
    <location>
        <begin position="9"/>
        <end position="142"/>
    </location>
</feature>
<comment type="caution">
    <text evidence="3">The sequence shown here is derived from an EMBL/GenBank/DDBJ whole genome shotgun (WGS) entry which is preliminary data.</text>
</comment>
<reference evidence="3 4" key="1">
    <citation type="journal article" date="2019" name="Int. J. Syst. Evol. Microbiol.">
        <title>The Global Catalogue of Microorganisms (GCM) 10K type strain sequencing project: providing services to taxonomists for standard genome sequencing and annotation.</title>
        <authorList>
            <consortium name="The Broad Institute Genomics Platform"/>
            <consortium name="The Broad Institute Genome Sequencing Center for Infectious Disease"/>
            <person name="Wu L."/>
            <person name="Ma J."/>
        </authorList>
    </citation>
    <scope>NUCLEOTIDE SEQUENCE [LARGE SCALE GENOMIC DNA]</scope>
    <source>
        <strain evidence="3 4">JCM 13581</strain>
    </source>
</reference>
<dbReference type="Pfam" id="PF13460">
    <property type="entry name" value="NAD_binding_10"/>
    <property type="match status" value="1"/>
</dbReference>
<evidence type="ECO:0000256" key="1">
    <source>
        <dbReference type="SAM" id="MobiDB-lite"/>
    </source>
</evidence>
<organism evidence="3 4">
    <name type="scientific">Streptomyces sodiiphilus</name>
    <dbReference type="NCBI Taxonomy" id="226217"/>
    <lineage>
        <taxon>Bacteria</taxon>
        <taxon>Bacillati</taxon>
        <taxon>Actinomycetota</taxon>
        <taxon>Actinomycetes</taxon>
        <taxon>Kitasatosporales</taxon>
        <taxon>Streptomycetaceae</taxon>
        <taxon>Streptomyces</taxon>
    </lineage>
</organism>
<gene>
    <name evidence="3" type="ORF">GCM10009716_34670</name>
</gene>